<keyword evidence="2" id="KW-1185">Reference proteome</keyword>
<dbReference type="AlphaFoldDB" id="A0AAD9JVG8"/>
<organism evidence="1 2">
    <name type="scientific">Ridgeia piscesae</name>
    <name type="common">Tubeworm</name>
    <dbReference type="NCBI Taxonomy" id="27915"/>
    <lineage>
        <taxon>Eukaryota</taxon>
        <taxon>Metazoa</taxon>
        <taxon>Spiralia</taxon>
        <taxon>Lophotrochozoa</taxon>
        <taxon>Annelida</taxon>
        <taxon>Polychaeta</taxon>
        <taxon>Sedentaria</taxon>
        <taxon>Canalipalpata</taxon>
        <taxon>Sabellida</taxon>
        <taxon>Siboglinidae</taxon>
        <taxon>Ridgeia</taxon>
    </lineage>
</organism>
<dbReference type="EMBL" id="JAODUO010001670">
    <property type="protein sequence ID" value="KAK2160083.1"/>
    <property type="molecule type" value="Genomic_DNA"/>
</dbReference>
<evidence type="ECO:0000313" key="2">
    <source>
        <dbReference type="Proteomes" id="UP001209878"/>
    </source>
</evidence>
<sequence length="45" mass="5436">MSHIYVTRLNCYCRIHLHFVETIPYILDVIVSCKMHILFKDNKVK</sequence>
<accession>A0AAD9JVG8</accession>
<reference evidence="1" key="1">
    <citation type="journal article" date="2023" name="Mol. Biol. Evol.">
        <title>Third-Generation Sequencing Reveals the Adaptive Role of the Epigenome in Three Deep-Sea Polychaetes.</title>
        <authorList>
            <person name="Perez M."/>
            <person name="Aroh O."/>
            <person name="Sun Y."/>
            <person name="Lan Y."/>
            <person name="Juniper S.K."/>
            <person name="Young C.R."/>
            <person name="Angers B."/>
            <person name="Qian P.Y."/>
        </authorList>
    </citation>
    <scope>NUCLEOTIDE SEQUENCE</scope>
    <source>
        <strain evidence="1">R07B-5</strain>
    </source>
</reference>
<proteinExistence type="predicted"/>
<protein>
    <submittedName>
        <fullName evidence="1">Uncharacterized protein</fullName>
    </submittedName>
</protein>
<name>A0AAD9JVG8_RIDPI</name>
<comment type="caution">
    <text evidence="1">The sequence shown here is derived from an EMBL/GenBank/DDBJ whole genome shotgun (WGS) entry which is preliminary data.</text>
</comment>
<gene>
    <name evidence="1" type="ORF">NP493_1671g00000</name>
</gene>
<dbReference type="Proteomes" id="UP001209878">
    <property type="component" value="Unassembled WGS sequence"/>
</dbReference>
<evidence type="ECO:0000313" key="1">
    <source>
        <dbReference type="EMBL" id="KAK2160083.1"/>
    </source>
</evidence>